<feature type="region of interest" description="Disordered" evidence="1">
    <location>
        <begin position="338"/>
        <end position="371"/>
    </location>
</feature>
<sequence length="371" mass="39007">MTGSPASDETEFVIGRGKVVTADDDAPAGHLGTYRARDGSSGAPLHIDLDGPHAMLIVGKRGYGKSYTLGVVAEALSRARGVAPVIADPMGVFPTLDQPSEGDPVPAEVVSDPEITATTLDPRSWCALLDLSPESGAGGLVWQAAQDESTLADMRANVEATEAPTVDKRAAVNHLDLADSWGIFAPDGLDAQELGGGEVTVVDVSGLDSAPMNAVVRGVGEALYRARVNREIERLPWYMIDEAHTFFQGVGEAALETILTRGRAPGVSLVLATQRPSAVSEVAVSQSDIVVSHRLTSEADLDALEAAQPTYMQTSLAERLPTSPGEVIVIDDATETVHSANVRRRETPHGGDSPNASDVNVEPHPRLSDDD</sequence>
<dbReference type="AlphaFoldDB" id="A0ABD5Y8I6"/>
<dbReference type="InterPro" id="IPR027417">
    <property type="entry name" value="P-loop_NTPase"/>
</dbReference>
<reference evidence="2 3" key="1">
    <citation type="journal article" date="2019" name="Int. J. Syst. Evol. Microbiol.">
        <title>The Global Catalogue of Microorganisms (GCM) 10K type strain sequencing project: providing services to taxonomists for standard genome sequencing and annotation.</title>
        <authorList>
            <consortium name="The Broad Institute Genomics Platform"/>
            <consortium name="The Broad Institute Genome Sequencing Center for Infectious Disease"/>
            <person name="Wu L."/>
            <person name="Ma J."/>
        </authorList>
    </citation>
    <scope>NUCLEOTIDE SEQUENCE [LARGE SCALE GENOMIC DNA]</scope>
    <source>
        <strain evidence="2 3">XZYJT29</strain>
    </source>
</reference>
<dbReference type="SUPFAM" id="SSF52540">
    <property type="entry name" value="P-loop containing nucleoside triphosphate hydrolases"/>
    <property type="match status" value="1"/>
</dbReference>
<comment type="caution">
    <text evidence="2">The sequence shown here is derived from an EMBL/GenBank/DDBJ whole genome shotgun (WGS) entry which is preliminary data.</text>
</comment>
<dbReference type="PANTHER" id="PTHR42957">
    <property type="entry name" value="HELICASE MJ1565-RELATED"/>
    <property type="match status" value="1"/>
</dbReference>
<evidence type="ECO:0000256" key="1">
    <source>
        <dbReference type="SAM" id="MobiDB-lite"/>
    </source>
</evidence>
<evidence type="ECO:0000313" key="2">
    <source>
        <dbReference type="EMBL" id="MFC7141670.1"/>
    </source>
</evidence>
<evidence type="ECO:0000313" key="3">
    <source>
        <dbReference type="Proteomes" id="UP001596432"/>
    </source>
</evidence>
<dbReference type="GO" id="GO:0005524">
    <property type="term" value="F:ATP binding"/>
    <property type="evidence" value="ECO:0007669"/>
    <property type="project" value="UniProtKB-KW"/>
</dbReference>
<dbReference type="Gene3D" id="3.40.50.300">
    <property type="entry name" value="P-loop containing nucleotide triphosphate hydrolases"/>
    <property type="match status" value="2"/>
</dbReference>
<gene>
    <name evidence="2" type="ORF">ACFQMA_17760</name>
</gene>
<dbReference type="RefSeq" id="WP_382261810.1">
    <property type="nucleotide sequence ID" value="NZ_CP118158.1"/>
</dbReference>
<accession>A0ABD5Y8I6</accession>
<dbReference type="PANTHER" id="PTHR42957:SF1">
    <property type="entry name" value="HELICASE MJ1565-RELATED"/>
    <property type="match status" value="1"/>
</dbReference>
<dbReference type="EMBL" id="JBHTAS010000001">
    <property type="protein sequence ID" value="MFC7141670.1"/>
    <property type="molecule type" value="Genomic_DNA"/>
</dbReference>
<keyword evidence="3" id="KW-1185">Reference proteome</keyword>
<dbReference type="Proteomes" id="UP001596432">
    <property type="component" value="Unassembled WGS sequence"/>
</dbReference>
<keyword evidence="2" id="KW-0067">ATP-binding</keyword>
<feature type="compositionally biased region" description="Basic and acidic residues" evidence="1">
    <location>
        <begin position="361"/>
        <end position="371"/>
    </location>
</feature>
<protein>
    <submittedName>
        <fullName evidence="2">ATP-binding protein</fullName>
    </submittedName>
</protein>
<organism evidence="2 3">
    <name type="scientific">Halosimplex aquaticum</name>
    <dbReference type="NCBI Taxonomy" id="3026162"/>
    <lineage>
        <taxon>Archaea</taxon>
        <taxon>Methanobacteriati</taxon>
        <taxon>Methanobacteriota</taxon>
        <taxon>Stenosarchaea group</taxon>
        <taxon>Halobacteria</taxon>
        <taxon>Halobacteriales</taxon>
        <taxon>Haloarculaceae</taxon>
        <taxon>Halosimplex</taxon>
    </lineage>
</organism>
<keyword evidence="2" id="KW-0547">Nucleotide-binding</keyword>
<dbReference type="GeneID" id="78821990"/>
<proteinExistence type="predicted"/>
<dbReference type="InterPro" id="IPR008571">
    <property type="entry name" value="HerA-like"/>
</dbReference>
<name>A0ABD5Y8I6_9EURY</name>